<dbReference type="KEGG" id="dvv:114334087"/>
<reference evidence="4" key="2">
    <citation type="submission" date="2025-05" db="UniProtKB">
        <authorList>
            <consortium name="EnsemblMetazoa"/>
        </authorList>
    </citation>
    <scope>IDENTIFICATION</scope>
</reference>
<keyword evidence="3" id="KW-0677">Repeat</keyword>
<accession>A0A6P7FTZ0</accession>
<dbReference type="InterPro" id="IPR001611">
    <property type="entry name" value="Leu-rich_rpt"/>
</dbReference>
<dbReference type="InterPro" id="IPR032675">
    <property type="entry name" value="LRR_dom_sf"/>
</dbReference>
<dbReference type="Pfam" id="PF13855">
    <property type="entry name" value="LRR_8"/>
    <property type="match status" value="1"/>
</dbReference>
<dbReference type="InterPro" id="IPR003591">
    <property type="entry name" value="Leu-rich_rpt_typical-subtyp"/>
</dbReference>
<dbReference type="GO" id="GO:0005615">
    <property type="term" value="C:extracellular space"/>
    <property type="evidence" value="ECO:0007669"/>
    <property type="project" value="TreeGrafter"/>
</dbReference>
<dbReference type="SUPFAM" id="SSF52058">
    <property type="entry name" value="L domain-like"/>
    <property type="match status" value="1"/>
</dbReference>
<evidence type="ECO:0000313" key="5">
    <source>
        <dbReference type="Proteomes" id="UP001652700"/>
    </source>
</evidence>
<dbReference type="GeneID" id="114334087"/>
<dbReference type="PANTHER" id="PTHR24373">
    <property type="entry name" value="SLIT RELATED LEUCINE-RICH REPEAT NEURONAL PROTEIN"/>
    <property type="match status" value="1"/>
</dbReference>
<dbReference type="InterPro" id="IPR050328">
    <property type="entry name" value="Dev_Immune_Receptor"/>
</dbReference>
<keyword evidence="5" id="KW-1185">Reference proteome</keyword>
<dbReference type="PANTHER" id="PTHR24373:SF370">
    <property type="entry name" value="FISH-LIPS, ISOFORM E"/>
    <property type="match status" value="1"/>
</dbReference>
<evidence type="ECO:0000256" key="1">
    <source>
        <dbReference type="ARBA" id="ARBA00022614"/>
    </source>
</evidence>
<proteinExistence type="predicted"/>
<dbReference type="SMART" id="SM00369">
    <property type="entry name" value="LRR_TYP"/>
    <property type="match status" value="6"/>
</dbReference>
<reference evidence="6" key="1">
    <citation type="submission" date="2025-04" db="UniProtKB">
        <authorList>
            <consortium name="RefSeq"/>
        </authorList>
    </citation>
    <scope>IDENTIFICATION</scope>
    <source>
        <tissue evidence="6">Whole insect</tissue>
    </source>
</reference>
<dbReference type="InParanoid" id="A0A6P7FTZ0"/>
<dbReference type="Gene3D" id="3.80.10.10">
    <property type="entry name" value="Ribonuclease Inhibitor"/>
    <property type="match status" value="2"/>
</dbReference>
<keyword evidence="2" id="KW-0732">Signal</keyword>
<dbReference type="InterPro" id="IPR026906">
    <property type="entry name" value="LRR_5"/>
</dbReference>
<evidence type="ECO:0000313" key="6">
    <source>
        <dbReference type="RefSeq" id="XP_028139904.1"/>
    </source>
</evidence>
<evidence type="ECO:0000256" key="3">
    <source>
        <dbReference type="ARBA" id="ARBA00022737"/>
    </source>
</evidence>
<dbReference type="OrthoDB" id="2013775at2759"/>
<protein>
    <submittedName>
        <fullName evidence="6">Leucine-rich repeat-containing protein let-4-like</fullName>
    </submittedName>
</protein>
<dbReference type="AlphaFoldDB" id="A0A6P7FTZ0"/>
<dbReference type="Proteomes" id="UP001652700">
    <property type="component" value="Unplaced"/>
</dbReference>
<dbReference type="GO" id="GO:0031012">
    <property type="term" value="C:extracellular matrix"/>
    <property type="evidence" value="ECO:0007669"/>
    <property type="project" value="TreeGrafter"/>
</dbReference>
<dbReference type="Pfam" id="PF13306">
    <property type="entry name" value="LRR_5"/>
    <property type="match status" value="1"/>
</dbReference>
<evidence type="ECO:0000313" key="4">
    <source>
        <dbReference type="EnsemblMetazoa" id="XP_028139904.1"/>
    </source>
</evidence>
<sequence length="217" mass="24218">IKTLEPRCFCGSGIYWLYFTGNQLTHIPKGVFYKVPVFYLDFTNNKISKIDKGALAALSTLTFVRLSNNNIGDLKLSTLGDLNTSLNGLSLSDNGISNIHIGVFKNTKIDMLDLSKNHIKSIKKGLFHNVKMYTINLSENEITEIEEDAFGDIEDLSHIDVSLNKLTEVKKRMFSLPLDEVNLEDNVITKIDNDALNGLPLSSLQIKNNRIAAKNNA</sequence>
<keyword evidence="1" id="KW-0433">Leucine-rich repeat</keyword>
<organism evidence="6">
    <name type="scientific">Diabrotica virgifera virgifera</name>
    <name type="common">western corn rootworm</name>
    <dbReference type="NCBI Taxonomy" id="50390"/>
    <lineage>
        <taxon>Eukaryota</taxon>
        <taxon>Metazoa</taxon>
        <taxon>Ecdysozoa</taxon>
        <taxon>Arthropoda</taxon>
        <taxon>Hexapoda</taxon>
        <taxon>Insecta</taxon>
        <taxon>Pterygota</taxon>
        <taxon>Neoptera</taxon>
        <taxon>Endopterygota</taxon>
        <taxon>Coleoptera</taxon>
        <taxon>Polyphaga</taxon>
        <taxon>Cucujiformia</taxon>
        <taxon>Chrysomeloidea</taxon>
        <taxon>Chrysomelidae</taxon>
        <taxon>Galerucinae</taxon>
        <taxon>Diabroticina</taxon>
        <taxon>Diabroticites</taxon>
        <taxon>Diabrotica</taxon>
    </lineage>
</organism>
<feature type="non-terminal residue" evidence="6">
    <location>
        <position position="1"/>
    </location>
</feature>
<evidence type="ECO:0000256" key="2">
    <source>
        <dbReference type="ARBA" id="ARBA00022729"/>
    </source>
</evidence>
<dbReference type="RefSeq" id="XP_028139904.1">
    <property type="nucleotide sequence ID" value="XM_028284103.1"/>
</dbReference>
<name>A0A6P7FTZ0_DIAVI</name>
<gene>
    <name evidence="6" type="primary">LOC114334087</name>
</gene>
<dbReference type="EnsemblMetazoa" id="XM_028284103.1">
    <property type="protein sequence ID" value="XP_028139904.1"/>
    <property type="gene ID" value="LOC114334087"/>
</dbReference>